<dbReference type="GO" id="GO:0003924">
    <property type="term" value="F:GTPase activity"/>
    <property type="evidence" value="ECO:0007669"/>
    <property type="project" value="InterPro"/>
</dbReference>
<evidence type="ECO:0000256" key="3">
    <source>
        <dbReference type="SAM" id="MobiDB-lite"/>
    </source>
</evidence>
<sequence length="688" mass="78167">MFEQSDYQALVDKINAVRRLGLNHVLSVPQIAIVGDQSTGKSSVLEAVTKLSFPRDKNMCTRFATQVTLRRDPQVTGADRLSAHIEGEEAFNLKFGEVESVTMVETVIKEAVAVLCKTSHISDKVLELTLTGPTQSPLTIIDLPGYINTTIDGQDPKLPEKIRAINARYIEDPRTIILAVHPANYDLNNSTALGKAGEVDPNGERTIPIITRPDEVAQGLLEDVVDMVLNNRKKMRHGYLVMRNASYMELGCSWEHARDLEATYFRETTLWDRVSSNVKGRESVKAFLGALLYDHIKKELPLLKKEIVEMTEKNEEELKKMGHQVATTSAARVEFILTATRLRDGLNELLEGHYSQSYIDAFKDTPNGAAITGTEAENSRSRNKIKEKSLDVRFVRSTLNQLYRSLDNSLLRDIKLPNTEEISVLMQRYNGNELPGFLPFRVFQQVFNETLLGWKRNAKVQLEKTCDYFRKAVMAYIAYAITDAGMQPLFQDVFDRFHREQKKKVEEQVQIIFEDEAHPFTFNRDYFEKILKNRDEKSSKRAKNKGGDGNGNGDDSDRSTVDYDDYVNNYEMSTTPSRFASHGHGSPRGYQQQLALQPQEQTNEQAAAEDLQEMLKAYCDIARKRIVDVLIMQTVERNLTRQIDTYFAQLVAVEDKALQSLIESPMKQEARRTLAAKIDTLTMSLREL</sequence>
<dbReference type="AlphaFoldDB" id="A0A9P6TZN4"/>
<dbReference type="Pfam" id="PF00350">
    <property type="entry name" value="Dynamin_N"/>
    <property type="match status" value="1"/>
</dbReference>
<keyword evidence="2" id="KW-0342">GTP-binding</keyword>
<evidence type="ECO:0000313" key="7">
    <source>
        <dbReference type="Proteomes" id="UP000807716"/>
    </source>
</evidence>
<evidence type="ECO:0000259" key="5">
    <source>
        <dbReference type="PROSITE" id="PS51718"/>
    </source>
</evidence>
<dbReference type="InterPro" id="IPR022812">
    <property type="entry name" value="Dynamin"/>
</dbReference>
<dbReference type="SUPFAM" id="SSF52540">
    <property type="entry name" value="P-loop containing nucleoside triphosphate hydrolases"/>
    <property type="match status" value="1"/>
</dbReference>
<gene>
    <name evidence="6" type="ORF">DFQ27_007029</name>
</gene>
<dbReference type="GO" id="GO:0006897">
    <property type="term" value="P:endocytosis"/>
    <property type="evidence" value="ECO:0007669"/>
    <property type="project" value="TreeGrafter"/>
</dbReference>
<organism evidence="6 7">
    <name type="scientific">Actinomortierella ambigua</name>
    <dbReference type="NCBI Taxonomy" id="1343610"/>
    <lineage>
        <taxon>Eukaryota</taxon>
        <taxon>Fungi</taxon>
        <taxon>Fungi incertae sedis</taxon>
        <taxon>Mucoromycota</taxon>
        <taxon>Mortierellomycotina</taxon>
        <taxon>Mortierellomycetes</taxon>
        <taxon>Mortierellales</taxon>
        <taxon>Mortierellaceae</taxon>
        <taxon>Actinomortierella</taxon>
    </lineage>
</organism>
<dbReference type="InterPro" id="IPR045063">
    <property type="entry name" value="Dynamin_N"/>
</dbReference>
<accession>A0A9P6TZN4</accession>
<dbReference type="PRINTS" id="PR00195">
    <property type="entry name" value="DYNAMIN"/>
</dbReference>
<reference evidence="6" key="1">
    <citation type="journal article" date="2020" name="Fungal Divers.">
        <title>Resolving the Mortierellaceae phylogeny through synthesis of multi-gene phylogenetics and phylogenomics.</title>
        <authorList>
            <person name="Vandepol N."/>
            <person name="Liber J."/>
            <person name="Desiro A."/>
            <person name="Na H."/>
            <person name="Kennedy M."/>
            <person name="Barry K."/>
            <person name="Grigoriev I.V."/>
            <person name="Miller A.N."/>
            <person name="O'Donnell K."/>
            <person name="Stajich J.E."/>
            <person name="Bonito G."/>
        </authorList>
    </citation>
    <scope>NUCLEOTIDE SEQUENCE</scope>
    <source>
        <strain evidence="6">BC1065</strain>
    </source>
</reference>
<dbReference type="GO" id="GO:0005874">
    <property type="term" value="C:microtubule"/>
    <property type="evidence" value="ECO:0007669"/>
    <property type="project" value="TreeGrafter"/>
</dbReference>
<dbReference type="GO" id="GO:0005525">
    <property type="term" value="F:GTP binding"/>
    <property type="evidence" value="ECO:0007669"/>
    <property type="project" value="InterPro"/>
</dbReference>
<dbReference type="InterPro" id="IPR000375">
    <property type="entry name" value="Dynamin_stalk"/>
</dbReference>
<name>A0A9P6TZN4_9FUNG</name>
<dbReference type="PANTHER" id="PTHR11566:SF21">
    <property type="entry name" value="DYNAMIN RELATED PROTEIN 1, ISOFORM A"/>
    <property type="match status" value="1"/>
</dbReference>
<dbReference type="GO" id="GO:0048312">
    <property type="term" value="P:intracellular distribution of mitochondria"/>
    <property type="evidence" value="ECO:0007669"/>
    <property type="project" value="TreeGrafter"/>
</dbReference>
<dbReference type="Proteomes" id="UP000807716">
    <property type="component" value="Unassembled WGS sequence"/>
</dbReference>
<evidence type="ECO:0000256" key="2">
    <source>
        <dbReference type="ARBA" id="ARBA00023134"/>
    </source>
</evidence>
<comment type="caution">
    <text evidence="6">The sequence shown here is derived from an EMBL/GenBank/DDBJ whole genome shotgun (WGS) entry which is preliminary data.</text>
</comment>
<dbReference type="GO" id="GO:0000266">
    <property type="term" value="P:mitochondrial fission"/>
    <property type="evidence" value="ECO:0007669"/>
    <property type="project" value="TreeGrafter"/>
</dbReference>
<keyword evidence="7" id="KW-1185">Reference proteome</keyword>
<feature type="region of interest" description="Disordered" evidence="3">
    <location>
        <begin position="537"/>
        <end position="562"/>
    </location>
</feature>
<dbReference type="Pfam" id="PF01031">
    <property type="entry name" value="Dynamin_M"/>
    <property type="match status" value="1"/>
</dbReference>
<dbReference type="EMBL" id="JAAAJB010000537">
    <property type="protein sequence ID" value="KAG0254115.1"/>
    <property type="molecule type" value="Genomic_DNA"/>
</dbReference>
<dbReference type="GO" id="GO:0016020">
    <property type="term" value="C:membrane"/>
    <property type="evidence" value="ECO:0007669"/>
    <property type="project" value="TreeGrafter"/>
</dbReference>
<dbReference type="PANTHER" id="PTHR11566">
    <property type="entry name" value="DYNAMIN"/>
    <property type="match status" value="1"/>
</dbReference>
<dbReference type="OrthoDB" id="5061070at2759"/>
<evidence type="ECO:0000256" key="1">
    <source>
        <dbReference type="ARBA" id="ARBA00022741"/>
    </source>
</evidence>
<protein>
    <submittedName>
        <fullName evidence="6">Uncharacterized protein</fullName>
    </submittedName>
</protein>
<dbReference type="InterPro" id="IPR001401">
    <property type="entry name" value="Dynamin_GTPase"/>
</dbReference>
<dbReference type="SMART" id="SM00053">
    <property type="entry name" value="DYNc"/>
    <property type="match status" value="1"/>
</dbReference>
<dbReference type="PROSITE" id="PS51388">
    <property type="entry name" value="GED"/>
    <property type="match status" value="1"/>
</dbReference>
<keyword evidence="1" id="KW-0547">Nucleotide-binding</keyword>
<dbReference type="CDD" id="cd08771">
    <property type="entry name" value="DLP_1"/>
    <property type="match status" value="1"/>
</dbReference>
<dbReference type="GO" id="GO:0005739">
    <property type="term" value="C:mitochondrion"/>
    <property type="evidence" value="ECO:0007669"/>
    <property type="project" value="TreeGrafter"/>
</dbReference>
<dbReference type="Gene3D" id="1.20.120.1240">
    <property type="entry name" value="Dynamin, middle domain"/>
    <property type="match status" value="1"/>
</dbReference>
<evidence type="ECO:0000313" key="6">
    <source>
        <dbReference type="EMBL" id="KAG0254115.1"/>
    </source>
</evidence>
<feature type="domain" description="GED" evidence="4">
    <location>
        <begin position="608"/>
        <end position="688"/>
    </location>
</feature>
<dbReference type="InterPro" id="IPR020850">
    <property type="entry name" value="GED_dom"/>
</dbReference>
<feature type="domain" description="Dynamin-type G" evidence="5">
    <location>
        <begin position="25"/>
        <end position="301"/>
    </location>
</feature>
<dbReference type="Gene3D" id="3.40.50.300">
    <property type="entry name" value="P-loop containing nucleotide triphosphate hydrolases"/>
    <property type="match status" value="1"/>
</dbReference>
<dbReference type="GO" id="GO:0008017">
    <property type="term" value="F:microtubule binding"/>
    <property type="evidence" value="ECO:0007669"/>
    <property type="project" value="TreeGrafter"/>
</dbReference>
<dbReference type="InterPro" id="IPR030381">
    <property type="entry name" value="G_DYNAMIN_dom"/>
</dbReference>
<dbReference type="PROSITE" id="PS51718">
    <property type="entry name" value="G_DYNAMIN_2"/>
    <property type="match status" value="1"/>
</dbReference>
<dbReference type="GO" id="GO:0016559">
    <property type="term" value="P:peroxisome fission"/>
    <property type="evidence" value="ECO:0007669"/>
    <property type="project" value="TreeGrafter"/>
</dbReference>
<evidence type="ECO:0000259" key="4">
    <source>
        <dbReference type="PROSITE" id="PS51388"/>
    </source>
</evidence>
<proteinExistence type="predicted"/>
<dbReference type="InterPro" id="IPR027417">
    <property type="entry name" value="P-loop_NTPase"/>
</dbReference>